<reference evidence="7 8" key="1">
    <citation type="submission" date="2021-07" db="EMBL/GenBank/DDBJ databases">
        <title>Stakelama flava sp. nov., a novel endophytic bacterium isolated from branch of Kandelia candel.</title>
        <authorList>
            <person name="Tuo L."/>
        </authorList>
    </citation>
    <scope>NUCLEOTIDE SEQUENCE [LARGE SCALE GENOMIC DNA]</scope>
    <source>
        <strain evidence="7 8">CBK3Z-3</strain>
    </source>
</reference>
<comment type="subcellular location">
    <subcellularLocation>
        <location evidence="1">Cell outer membrane</location>
        <topology evidence="1">Lipid-anchor</topology>
    </subcellularLocation>
</comment>
<protein>
    <recommendedName>
        <fullName evidence="3">17 kDa surface antigen</fullName>
    </recommendedName>
</protein>
<evidence type="ECO:0000256" key="5">
    <source>
        <dbReference type="SAM" id="SignalP"/>
    </source>
</evidence>
<keyword evidence="4" id="KW-0449">Lipoprotein</keyword>
<dbReference type="EMBL" id="JAHWZX010000007">
    <property type="protein sequence ID" value="MBW4331006.1"/>
    <property type="molecule type" value="Genomic_DNA"/>
</dbReference>
<accession>A0ABS6XNM8</accession>
<feature type="signal peptide" evidence="5">
    <location>
        <begin position="1"/>
        <end position="20"/>
    </location>
</feature>
<evidence type="ECO:0000313" key="7">
    <source>
        <dbReference type="EMBL" id="MBW4331006.1"/>
    </source>
</evidence>
<evidence type="ECO:0000256" key="1">
    <source>
        <dbReference type="ARBA" id="ARBA00004459"/>
    </source>
</evidence>
<dbReference type="Proteomes" id="UP001197214">
    <property type="component" value="Unassembled WGS sequence"/>
</dbReference>
<evidence type="ECO:0000313" key="8">
    <source>
        <dbReference type="Proteomes" id="UP001197214"/>
    </source>
</evidence>
<comment type="similarity">
    <text evidence="2">Belongs to the rickettsiale 17 kDa surface antigen family.</text>
</comment>
<organism evidence="7 8">
    <name type="scientific">Stakelama flava</name>
    <dbReference type="NCBI Taxonomy" id="2860338"/>
    <lineage>
        <taxon>Bacteria</taxon>
        <taxon>Pseudomonadati</taxon>
        <taxon>Pseudomonadota</taxon>
        <taxon>Alphaproteobacteria</taxon>
        <taxon>Sphingomonadales</taxon>
        <taxon>Sphingomonadaceae</taxon>
        <taxon>Stakelama</taxon>
    </lineage>
</organism>
<evidence type="ECO:0000256" key="3">
    <source>
        <dbReference type="ARBA" id="ARBA00015281"/>
    </source>
</evidence>
<feature type="domain" description="Glycine zipper 2TM" evidence="6">
    <location>
        <begin position="82"/>
        <end position="121"/>
    </location>
</feature>
<evidence type="ECO:0000256" key="4">
    <source>
        <dbReference type="ARBA" id="ARBA00023288"/>
    </source>
</evidence>
<dbReference type="InterPro" id="IPR008816">
    <property type="entry name" value="Gly_zipper_2TM_dom"/>
</dbReference>
<comment type="caution">
    <text evidence="7">The sequence shown here is derived from an EMBL/GenBank/DDBJ whole genome shotgun (WGS) entry which is preliminary data.</text>
</comment>
<gene>
    <name evidence="7" type="ORF">KY084_08985</name>
</gene>
<keyword evidence="5" id="KW-0732">Signal</keyword>
<evidence type="ECO:0000259" key="6">
    <source>
        <dbReference type="Pfam" id="PF05433"/>
    </source>
</evidence>
<proteinExistence type="inferred from homology"/>
<name>A0ABS6XNM8_9SPHN</name>
<evidence type="ECO:0000256" key="2">
    <source>
        <dbReference type="ARBA" id="ARBA00008681"/>
    </source>
</evidence>
<dbReference type="Pfam" id="PF05433">
    <property type="entry name" value="Rick_17kDa_Anti"/>
    <property type="match status" value="1"/>
</dbReference>
<sequence>MRKMMMVLGTAAMLPLGACGQGGLGGMFGGNSGTYANNGGYYDASRNYTQGNYQARTMNRNDTVYRGSDGRYYCKRDDGTTGAVVGGLAGGVLGNIIAPGGSKTLGTIIGAAGGAIAGQQIDKGDVQCK</sequence>
<feature type="chain" id="PRO_5046268934" description="17 kDa surface antigen" evidence="5">
    <location>
        <begin position="21"/>
        <end position="129"/>
    </location>
</feature>
<keyword evidence="8" id="KW-1185">Reference proteome</keyword>